<dbReference type="PANTHER" id="PTHR12684:SF2">
    <property type="entry name" value="TRNA 2'-PHOSPHOTRANSFERASE 1"/>
    <property type="match status" value="1"/>
</dbReference>
<dbReference type="AlphaFoldDB" id="A0A3P3QY91"/>
<dbReference type="EMBL" id="RRCO01000002">
    <property type="protein sequence ID" value="RRJ26221.1"/>
    <property type="molecule type" value="Genomic_DNA"/>
</dbReference>
<dbReference type="InterPro" id="IPR042080">
    <property type="entry name" value="RNA_2'-PTrans_N"/>
</dbReference>
<evidence type="ECO:0000256" key="2">
    <source>
        <dbReference type="ARBA" id="ARBA00022679"/>
    </source>
</evidence>
<keyword evidence="7" id="KW-1185">Reference proteome</keyword>
<dbReference type="RefSeq" id="WP_128673988.1">
    <property type="nucleotide sequence ID" value="NZ_RRCO01000002.1"/>
</dbReference>
<comment type="function">
    <text evidence="4 5">Removes the 2'-phosphate from RNA via an intermediate in which the phosphate is ADP-ribosylated by NAD followed by a presumed transesterification to release the RNA and generate ADP-ribose 1''-2''-cyclic phosphate (APPR&gt;P). May function as an ADP-ribosylase.</text>
</comment>
<organism evidence="6 7">
    <name type="scientific">Lachnoanaerobaculum gingivalis</name>
    <dbReference type="NCBI Taxonomy" id="2490855"/>
    <lineage>
        <taxon>Bacteria</taxon>
        <taxon>Bacillati</taxon>
        <taxon>Bacillota</taxon>
        <taxon>Clostridia</taxon>
        <taxon>Lachnospirales</taxon>
        <taxon>Lachnospiraceae</taxon>
        <taxon>Lachnoanaerobaculum</taxon>
    </lineage>
</organism>
<evidence type="ECO:0000313" key="7">
    <source>
        <dbReference type="Proteomes" id="UP000272490"/>
    </source>
</evidence>
<dbReference type="Proteomes" id="UP000272490">
    <property type="component" value="Unassembled WGS sequence"/>
</dbReference>
<gene>
    <name evidence="5" type="primary">kptA</name>
    <name evidence="6" type="ORF">EHV10_06805</name>
</gene>
<dbReference type="InterPro" id="IPR002745">
    <property type="entry name" value="Ptrans_KptA/Tpt1"/>
</dbReference>
<proteinExistence type="inferred from homology"/>
<dbReference type="OrthoDB" id="4537997at2"/>
<name>A0A3P3QY91_9FIRM</name>
<comment type="similarity">
    <text evidence="1 5">Belongs to the KptA/TPT1 family.</text>
</comment>
<evidence type="ECO:0000256" key="5">
    <source>
        <dbReference type="HAMAP-Rule" id="MF_00299"/>
    </source>
</evidence>
<comment type="caution">
    <text evidence="6">The sequence shown here is derived from an EMBL/GenBank/DDBJ whole genome shotgun (WGS) entry which is preliminary data.</text>
</comment>
<dbReference type="GO" id="GO:0000215">
    <property type="term" value="F:tRNA 2'-phosphotransferase activity"/>
    <property type="evidence" value="ECO:0007669"/>
    <property type="project" value="TreeGrafter"/>
</dbReference>
<evidence type="ECO:0000256" key="1">
    <source>
        <dbReference type="ARBA" id="ARBA00009836"/>
    </source>
</evidence>
<protein>
    <recommendedName>
        <fullName evidence="5">Probable RNA 2'-phosphotransferase</fullName>
        <ecNumber evidence="5">2.7.1.-</ecNumber>
    </recommendedName>
</protein>
<dbReference type="EC" id="2.7.1.-" evidence="5"/>
<evidence type="ECO:0000256" key="3">
    <source>
        <dbReference type="ARBA" id="ARBA00023027"/>
    </source>
</evidence>
<dbReference type="Pfam" id="PF01885">
    <property type="entry name" value="PTS_2-RNA"/>
    <property type="match status" value="1"/>
</dbReference>
<reference evidence="6 7" key="1">
    <citation type="submission" date="2018-11" db="EMBL/GenBank/DDBJ databases">
        <title>Genome sequencing of Lachnoanaerobaculum sp. KCOM 2030 (= ChDC B114).</title>
        <authorList>
            <person name="Kook J.-K."/>
            <person name="Park S.-N."/>
            <person name="Lim Y.K."/>
        </authorList>
    </citation>
    <scope>NUCLEOTIDE SEQUENCE [LARGE SCALE GENOMIC DNA]</scope>
    <source>
        <strain evidence="6 7">KCOM 2030</strain>
    </source>
</reference>
<dbReference type="InterPro" id="IPR022928">
    <property type="entry name" value="RNA_2'-PTrans_KptA"/>
</dbReference>
<dbReference type="GO" id="GO:0006388">
    <property type="term" value="P:tRNA splicing, via endonucleolytic cleavage and ligation"/>
    <property type="evidence" value="ECO:0007669"/>
    <property type="project" value="UniProtKB-UniRule"/>
</dbReference>
<dbReference type="GO" id="GO:0003950">
    <property type="term" value="F:NAD+ poly-ADP-ribosyltransferase activity"/>
    <property type="evidence" value="ECO:0007669"/>
    <property type="project" value="InterPro"/>
</dbReference>
<keyword evidence="3 5" id="KW-0520">NAD</keyword>
<dbReference type="SUPFAM" id="SSF56399">
    <property type="entry name" value="ADP-ribosylation"/>
    <property type="match status" value="1"/>
</dbReference>
<dbReference type="HAMAP" id="MF_00299">
    <property type="entry name" value="KptA"/>
    <property type="match status" value="1"/>
</dbReference>
<sequence>MKYEELSKEVSYALRHAPWEYELEMDEEGWVSIEQLLSALNTEGKFGNITRNDLAVMIDKSEKKRHEIKAGKIRAMYGHSIPMHIVKEEKIPPDKLYHGTARRFIESIKKNGLLPMSRQYVHLSADIDTAKKVGLRRDKSPCILEIDSKRAYEDGVAFYHGNEKVWLADIIPPCYVRKLN</sequence>
<dbReference type="InterPro" id="IPR042081">
    <property type="entry name" value="RNA_2'-PTrans_C"/>
</dbReference>
<evidence type="ECO:0000313" key="6">
    <source>
        <dbReference type="EMBL" id="RRJ26221.1"/>
    </source>
</evidence>
<keyword evidence="2 5" id="KW-0808">Transferase</keyword>
<dbReference type="Gene3D" id="1.10.10.970">
    <property type="entry name" value="RNA 2'-phosphotransferase, Tpt1/KptA family, N-terminal domain"/>
    <property type="match status" value="1"/>
</dbReference>
<dbReference type="Gene3D" id="3.20.170.30">
    <property type="match status" value="1"/>
</dbReference>
<accession>A0A3P3QY91</accession>
<evidence type="ECO:0000256" key="4">
    <source>
        <dbReference type="ARBA" id="ARBA00025212"/>
    </source>
</evidence>
<dbReference type="PANTHER" id="PTHR12684">
    <property type="entry name" value="PUTATIVE PHOSPHOTRANSFERASE"/>
    <property type="match status" value="1"/>
</dbReference>